<dbReference type="STRING" id="284592.Q6BL82"/>
<reference evidence="7 8" key="1">
    <citation type="journal article" date="2004" name="Nature">
        <title>Genome evolution in yeasts.</title>
        <authorList>
            <consortium name="Genolevures"/>
            <person name="Dujon B."/>
            <person name="Sherman D."/>
            <person name="Fischer G."/>
            <person name="Durrens P."/>
            <person name="Casaregola S."/>
            <person name="Lafontaine I."/>
            <person name="de Montigny J."/>
            <person name="Marck C."/>
            <person name="Neuveglise C."/>
            <person name="Talla E."/>
            <person name="Goffard N."/>
            <person name="Frangeul L."/>
            <person name="Aigle M."/>
            <person name="Anthouard V."/>
            <person name="Babour A."/>
            <person name="Barbe V."/>
            <person name="Barnay S."/>
            <person name="Blanchin S."/>
            <person name="Beckerich J.M."/>
            <person name="Beyne E."/>
            <person name="Bleykasten C."/>
            <person name="Boisrame A."/>
            <person name="Boyer J."/>
            <person name="Cattolico L."/>
            <person name="Confanioleri F."/>
            <person name="de Daruvar A."/>
            <person name="Despons L."/>
            <person name="Fabre E."/>
            <person name="Fairhead C."/>
            <person name="Ferry-Dumazet H."/>
            <person name="Groppi A."/>
            <person name="Hantraye F."/>
            <person name="Hennequin C."/>
            <person name="Jauniaux N."/>
            <person name="Joyet P."/>
            <person name="Kachouri R."/>
            <person name="Kerrest A."/>
            <person name="Koszul R."/>
            <person name="Lemaire M."/>
            <person name="Lesur I."/>
            <person name="Ma L."/>
            <person name="Muller H."/>
            <person name="Nicaud J.M."/>
            <person name="Nikolski M."/>
            <person name="Oztas S."/>
            <person name="Ozier-Kalogeropoulos O."/>
            <person name="Pellenz S."/>
            <person name="Potier S."/>
            <person name="Richard G.F."/>
            <person name="Straub M.L."/>
            <person name="Suleau A."/>
            <person name="Swennene D."/>
            <person name="Tekaia F."/>
            <person name="Wesolowski-Louvel M."/>
            <person name="Westhof E."/>
            <person name="Wirth B."/>
            <person name="Zeniou-Meyer M."/>
            <person name="Zivanovic I."/>
            <person name="Bolotin-Fukuhara M."/>
            <person name="Thierry A."/>
            <person name="Bouchier C."/>
            <person name="Caudron B."/>
            <person name="Scarpelli C."/>
            <person name="Gaillardin C."/>
            <person name="Weissenbach J."/>
            <person name="Wincker P."/>
            <person name="Souciet J.L."/>
        </authorList>
    </citation>
    <scope>NUCLEOTIDE SEQUENCE [LARGE SCALE GENOMIC DNA]</scope>
    <source>
        <strain evidence="8">ATCC 36239 / CBS 767 / BCRC 21394 / JCM 1990 / NBRC 0083 / IGC 2968</strain>
    </source>
</reference>
<dbReference type="InterPro" id="IPR006594">
    <property type="entry name" value="LisH"/>
</dbReference>
<dbReference type="KEGG" id="dha:DEHA2F15598g"/>
<feature type="compositionally biased region" description="Basic and acidic residues" evidence="6">
    <location>
        <begin position="130"/>
        <end position="145"/>
    </location>
</feature>
<dbReference type="InterPro" id="IPR045183">
    <property type="entry name" value="Ebi-like"/>
</dbReference>
<dbReference type="PANTHER" id="PTHR22846:SF2">
    <property type="entry name" value="F-BOX-LIKE_WD REPEAT-CONTAINING PROTEIN EBI"/>
    <property type="match status" value="1"/>
</dbReference>
<dbReference type="SMART" id="SM00667">
    <property type="entry name" value="LisH"/>
    <property type="match status" value="1"/>
</dbReference>
<organism evidence="7 8">
    <name type="scientific">Debaryomyces hansenii (strain ATCC 36239 / CBS 767 / BCRC 21394 / JCM 1990 / NBRC 0083 / IGC 2968)</name>
    <name type="common">Yeast</name>
    <name type="synonym">Torulaspora hansenii</name>
    <dbReference type="NCBI Taxonomy" id="284592"/>
    <lineage>
        <taxon>Eukaryota</taxon>
        <taxon>Fungi</taxon>
        <taxon>Dikarya</taxon>
        <taxon>Ascomycota</taxon>
        <taxon>Saccharomycotina</taxon>
        <taxon>Pichiomycetes</taxon>
        <taxon>Debaryomycetaceae</taxon>
        <taxon>Debaryomyces</taxon>
    </lineage>
</organism>
<keyword evidence="3" id="KW-0677">Repeat</keyword>
<dbReference type="HOGENOM" id="CLU_007609_1_1_1"/>
<dbReference type="Pfam" id="PF08513">
    <property type="entry name" value="LisH"/>
    <property type="match status" value="1"/>
</dbReference>
<feature type="repeat" description="WD" evidence="5">
    <location>
        <begin position="219"/>
        <end position="251"/>
    </location>
</feature>
<evidence type="ECO:0000256" key="2">
    <source>
        <dbReference type="ARBA" id="ARBA00022574"/>
    </source>
</evidence>
<dbReference type="Gene3D" id="2.130.10.10">
    <property type="entry name" value="YVTN repeat-like/Quinoprotein amine dehydrogenase"/>
    <property type="match status" value="1"/>
</dbReference>
<evidence type="ECO:0000313" key="7">
    <source>
        <dbReference type="EMBL" id="CAG89409.2"/>
    </source>
</evidence>
<dbReference type="EMBL" id="CR382138">
    <property type="protein sequence ID" value="CAG89409.2"/>
    <property type="molecule type" value="Genomic_DNA"/>
</dbReference>
<dbReference type="SMART" id="SM00320">
    <property type="entry name" value="WD40"/>
    <property type="match status" value="5"/>
</dbReference>
<dbReference type="PROSITE" id="PS50896">
    <property type="entry name" value="LISH"/>
    <property type="match status" value="1"/>
</dbReference>
<keyword evidence="2 5" id="KW-0853">WD repeat</keyword>
<dbReference type="Proteomes" id="UP000000599">
    <property type="component" value="Chromosome F"/>
</dbReference>
<dbReference type="eggNOG" id="KOG0273">
    <property type="taxonomic scope" value="Eukaryota"/>
</dbReference>
<dbReference type="OrthoDB" id="1367865at2759"/>
<dbReference type="GO" id="GO:0034967">
    <property type="term" value="C:Set3 complex"/>
    <property type="evidence" value="ECO:0007669"/>
    <property type="project" value="TreeGrafter"/>
</dbReference>
<dbReference type="SUPFAM" id="SSF50978">
    <property type="entry name" value="WD40 repeat-like"/>
    <property type="match status" value="1"/>
</dbReference>
<dbReference type="OMA" id="KWNKCGN"/>
<keyword evidence="8" id="KW-1185">Reference proteome</keyword>
<comment type="subcellular location">
    <subcellularLocation>
        <location evidence="1">Nucleus</location>
    </subcellularLocation>
</comment>
<protein>
    <submittedName>
        <fullName evidence="7">DEHA2F15598p</fullName>
    </submittedName>
</protein>
<dbReference type="PROSITE" id="PS50082">
    <property type="entry name" value="WD_REPEATS_2"/>
    <property type="match status" value="1"/>
</dbReference>
<dbReference type="InterPro" id="IPR036322">
    <property type="entry name" value="WD40_repeat_dom_sf"/>
</dbReference>
<dbReference type="InterPro" id="IPR015943">
    <property type="entry name" value="WD40/YVTN_repeat-like_dom_sf"/>
</dbReference>
<dbReference type="PANTHER" id="PTHR22846">
    <property type="entry name" value="WD40 REPEAT PROTEIN"/>
    <property type="match status" value="1"/>
</dbReference>
<dbReference type="AlphaFoldDB" id="Q6BL82"/>
<dbReference type="GeneID" id="2904166"/>
<name>Q6BL82_DEBHA</name>
<evidence type="ECO:0000256" key="5">
    <source>
        <dbReference type="PROSITE-ProRule" id="PRU00221"/>
    </source>
</evidence>
<evidence type="ECO:0000256" key="3">
    <source>
        <dbReference type="ARBA" id="ARBA00022737"/>
    </source>
</evidence>
<dbReference type="GO" id="GO:0003714">
    <property type="term" value="F:transcription corepressor activity"/>
    <property type="evidence" value="ECO:0007669"/>
    <property type="project" value="InterPro"/>
</dbReference>
<dbReference type="RefSeq" id="XP_461039.2">
    <property type="nucleotide sequence ID" value="XM_461039.1"/>
</dbReference>
<evidence type="ECO:0000256" key="6">
    <source>
        <dbReference type="SAM" id="MobiDB-lite"/>
    </source>
</evidence>
<feature type="region of interest" description="Disordered" evidence="6">
    <location>
        <begin position="126"/>
        <end position="148"/>
    </location>
</feature>
<dbReference type="InterPro" id="IPR001680">
    <property type="entry name" value="WD40_rpt"/>
</dbReference>
<evidence type="ECO:0000256" key="1">
    <source>
        <dbReference type="ARBA" id="ARBA00004123"/>
    </source>
</evidence>
<dbReference type="FunCoup" id="Q6BL82">
    <property type="interactions" value="635"/>
</dbReference>
<dbReference type="VEuPathDB" id="FungiDB:DEHA2F15598g"/>
<dbReference type="Pfam" id="PF00400">
    <property type="entry name" value="WD40"/>
    <property type="match status" value="3"/>
</dbReference>
<dbReference type="GO" id="GO:0006357">
    <property type="term" value="P:regulation of transcription by RNA polymerase II"/>
    <property type="evidence" value="ECO:0007669"/>
    <property type="project" value="TreeGrafter"/>
</dbReference>
<gene>
    <name evidence="7" type="ordered locus">DEHA2F15598g</name>
</gene>
<evidence type="ECO:0000313" key="8">
    <source>
        <dbReference type="Proteomes" id="UP000000599"/>
    </source>
</evidence>
<evidence type="ECO:0000256" key="4">
    <source>
        <dbReference type="ARBA" id="ARBA00023242"/>
    </source>
</evidence>
<sequence>MSLTSTELNYLVWRYLQESGFDLAAFALEKHSQCSSYEHNKNLPIISRIEPGCLVNLVQKGILFTLAEEDTRKDGSDRSTYSLLGALLQEELDKQKQEEEEAKYEQSEGKDNERFALKSEVKAVGSDGDIEMKDGEAESVEKKDDEEVDAPEIPIEFTTKSLVPDIKYPECLTTHWHPSTDVFAYGKDNSTAVINAIKDNIIAESVTLNHPNVLQGSNSSAVDNEITTVSWAPMGNIIVTAGINGELRAWSPDGKLKNIANTAASFDIEADALTGYKEAPETENTPALISSLIWSESGQYLLSIAVNNQVCLWDGNNLNLIQIIKSPATPACQTSTIDACWIDEFKFALSTPKDTIKVYVITVPQTNGAQFNLAPSINSDSLVKPIGFLPGHNNNISILEFSTNTKLLASSSDFDYVIKIWKSSSTHESLELNTQTDKKNVGIKLHTSPIIGLFWLNASENESALLSVSMEGIVNMWNTTSGEAIVSTNVFKNEDNFNLPTDNTVTSFANKKDSLIFIASVSPDHRWLAVGDDAGRISIWDVAPSRYSGKRKDVLRCMGCHDLEIPSTERLENKANIGICDLAWDNTSSKLSVSYKGLESAIFNWK</sequence>
<dbReference type="InParanoid" id="Q6BL82"/>
<dbReference type="Gene3D" id="1.20.960.30">
    <property type="match status" value="1"/>
</dbReference>
<keyword evidence="4" id="KW-0539">Nucleus</keyword>
<proteinExistence type="predicted"/>
<accession>Q6BL82</accession>